<dbReference type="RefSeq" id="WP_165310504.1">
    <property type="nucleotide sequence ID" value="NZ_CP049331.1"/>
</dbReference>
<evidence type="ECO:0000313" key="2">
    <source>
        <dbReference type="Proteomes" id="UP000503003"/>
    </source>
</evidence>
<dbReference type="EMBL" id="CP049331">
    <property type="protein sequence ID" value="QIH41099.1"/>
    <property type="molecule type" value="Genomic_DNA"/>
</dbReference>
<dbReference type="KEGG" id="vzi:G5S32_03455"/>
<sequence>MSSTNHYPYQHHSISELFALLKNTPTQDVKLAVVNELHRRGYSDDDIEITLQ</sequence>
<accession>A0A6G7CG83</accession>
<organism evidence="1 2">
    <name type="scientific">Vibrio ziniensis</name>
    <dbReference type="NCBI Taxonomy" id="2711221"/>
    <lineage>
        <taxon>Bacteria</taxon>
        <taxon>Pseudomonadati</taxon>
        <taxon>Pseudomonadota</taxon>
        <taxon>Gammaproteobacteria</taxon>
        <taxon>Vibrionales</taxon>
        <taxon>Vibrionaceae</taxon>
        <taxon>Vibrio</taxon>
    </lineage>
</organism>
<reference evidence="1 2" key="1">
    <citation type="submission" date="2020-02" db="EMBL/GenBank/DDBJ databases">
        <title>A complete genome of a marine bacterium Vibrio sp. ZWAL4003 isolated from the mangrove sediment with the ability to degrade polysaccharides.</title>
        <authorList>
            <person name="Wu J."/>
            <person name="Qu W."/>
            <person name="Zeng R."/>
        </authorList>
    </citation>
    <scope>NUCLEOTIDE SEQUENCE [LARGE SCALE GENOMIC DNA]</scope>
    <source>
        <strain evidence="1 2">ZWAL4003</strain>
    </source>
</reference>
<gene>
    <name evidence="1" type="ORF">G5S32_03455</name>
</gene>
<dbReference type="AlphaFoldDB" id="A0A6G7CG83"/>
<name>A0A6G7CG83_9VIBR</name>
<keyword evidence="2" id="KW-1185">Reference proteome</keyword>
<proteinExistence type="predicted"/>
<protein>
    <submittedName>
        <fullName evidence="1">Uncharacterized protein</fullName>
    </submittedName>
</protein>
<evidence type="ECO:0000313" key="1">
    <source>
        <dbReference type="EMBL" id="QIH41099.1"/>
    </source>
</evidence>
<dbReference type="Proteomes" id="UP000503003">
    <property type="component" value="Chromosome 1"/>
</dbReference>